<organism evidence="1 2">
    <name type="scientific">Flavivirga eckloniae</name>
    <dbReference type="NCBI Taxonomy" id="1803846"/>
    <lineage>
        <taxon>Bacteria</taxon>
        <taxon>Pseudomonadati</taxon>
        <taxon>Bacteroidota</taxon>
        <taxon>Flavobacteriia</taxon>
        <taxon>Flavobacteriales</taxon>
        <taxon>Flavobacteriaceae</taxon>
        <taxon>Flavivirga</taxon>
    </lineage>
</organism>
<dbReference type="EMBL" id="CP025791">
    <property type="protein sequence ID" value="AUP79295.1"/>
    <property type="molecule type" value="Genomic_DNA"/>
</dbReference>
<sequence length="204" mass="23554">MQNLMSIIKTIMLFALTFYSGTLYGQQESLPINISIFNESTSIPYTRFLTTPIHPGIQIGTEFEGKTKNHWRFYPSISIGYMFHRKLFQGIYLNADLGIDYQTNFGINIKSKLGIGYLHTFATQQEFQFNGSKYESNSDRGNARLMPSFTLGLGYNLHKKDPHSPEIYLLYQSWIEYPYSPGFIPLMTHTNLHLGAKFYPFKSK</sequence>
<evidence type="ECO:0000313" key="1">
    <source>
        <dbReference type="EMBL" id="AUP79295.1"/>
    </source>
</evidence>
<dbReference type="Proteomes" id="UP000235826">
    <property type="component" value="Chromosome"/>
</dbReference>
<evidence type="ECO:0000313" key="2">
    <source>
        <dbReference type="Proteomes" id="UP000235826"/>
    </source>
</evidence>
<dbReference type="KEGG" id="fek:C1H87_11495"/>
<name>A0A2K9PQH6_9FLAO</name>
<dbReference type="AlphaFoldDB" id="A0A2K9PQH6"/>
<gene>
    <name evidence="1" type="ORF">C1H87_11495</name>
</gene>
<protein>
    <recommendedName>
        <fullName evidence="3">Outer membrane protein beta-barrel domain-containing protein</fullName>
    </recommendedName>
</protein>
<reference evidence="1 2" key="1">
    <citation type="submission" date="2018-01" db="EMBL/GenBank/DDBJ databases">
        <title>Complete genome sequence of Flavivirga eckloniae ECD14 isolated from seaweed Ecklonia cava.</title>
        <authorList>
            <person name="Lee J.H."/>
            <person name="Baik K.S."/>
            <person name="Seong C.N."/>
        </authorList>
    </citation>
    <scope>NUCLEOTIDE SEQUENCE [LARGE SCALE GENOMIC DNA]</scope>
    <source>
        <strain evidence="1 2">ECD14</strain>
    </source>
</reference>
<accession>A0A2K9PQH6</accession>
<keyword evidence="2" id="KW-1185">Reference proteome</keyword>
<evidence type="ECO:0008006" key="3">
    <source>
        <dbReference type="Google" id="ProtNLM"/>
    </source>
</evidence>
<proteinExistence type="predicted"/>